<gene>
    <name evidence="1" type="ORF">PHAVU_002G083500g</name>
</gene>
<dbReference type="AlphaFoldDB" id="V7CJX2"/>
<protein>
    <submittedName>
        <fullName evidence="1">Uncharacterized protein</fullName>
    </submittedName>
</protein>
<dbReference type="Gramene" id="ESW29600">
    <property type="protein sequence ID" value="ESW29600"/>
    <property type="gene ID" value="PHAVU_002G083500g"/>
</dbReference>
<organism evidence="1 2">
    <name type="scientific">Phaseolus vulgaris</name>
    <name type="common">Kidney bean</name>
    <name type="synonym">French bean</name>
    <dbReference type="NCBI Taxonomy" id="3885"/>
    <lineage>
        <taxon>Eukaryota</taxon>
        <taxon>Viridiplantae</taxon>
        <taxon>Streptophyta</taxon>
        <taxon>Embryophyta</taxon>
        <taxon>Tracheophyta</taxon>
        <taxon>Spermatophyta</taxon>
        <taxon>Magnoliopsida</taxon>
        <taxon>eudicotyledons</taxon>
        <taxon>Gunneridae</taxon>
        <taxon>Pentapetalae</taxon>
        <taxon>rosids</taxon>
        <taxon>fabids</taxon>
        <taxon>Fabales</taxon>
        <taxon>Fabaceae</taxon>
        <taxon>Papilionoideae</taxon>
        <taxon>50 kb inversion clade</taxon>
        <taxon>NPAAA clade</taxon>
        <taxon>indigoferoid/millettioid clade</taxon>
        <taxon>Phaseoleae</taxon>
        <taxon>Phaseolus</taxon>
    </lineage>
</organism>
<proteinExistence type="predicted"/>
<accession>V7CJX2</accession>
<keyword evidence="2" id="KW-1185">Reference proteome</keyword>
<dbReference type="Proteomes" id="UP000000226">
    <property type="component" value="Chromosome 2"/>
</dbReference>
<dbReference type="EMBL" id="CM002289">
    <property type="protein sequence ID" value="ESW29600.1"/>
    <property type="molecule type" value="Genomic_DNA"/>
</dbReference>
<name>V7CJX2_PHAVU</name>
<sequence>MHACSLLCVYQCLTQTKVCAIWPLKAICEYFKESPRQNNNTQKERNHHNSKIISAICCQIKQKLQCSSFLQVESSHKCKGNFSDSICFSLLKCHTSF</sequence>
<reference evidence="2" key="1">
    <citation type="journal article" date="2014" name="Nat. Genet.">
        <title>A reference genome for common bean and genome-wide analysis of dual domestications.</title>
        <authorList>
            <person name="Schmutz J."/>
            <person name="McClean P.E."/>
            <person name="Mamidi S."/>
            <person name="Wu G.A."/>
            <person name="Cannon S.B."/>
            <person name="Grimwood J."/>
            <person name="Jenkins J."/>
            <person name="Shu S."/>
            <person name="Song Q."/>
            <person name="Chavarro C."/>
            <person name="Torres-Torres M."/>
            <person name="Geffroy V."/>
            <person name="Moghaddam S.M."/>
            <person name="Gao D."/>
            <person name="Abernathy B."/>
            <person name="Barry K."/>
            <person name="Blair M."/>
            <person name="Brick M.A."/>
            <person name="Chovatia M."/>
            <person name="Gepts P."/>
            <person name="Goodstein D.M."/>
            <person name="Gonzales M."/>
            <person name="Hellsten U."/>
            <person name="Hyten D.L."/>
            <person name="Jia G."/>
            <person name="Kelly J.D."/>
            <person name="Kudrna D."/>
            <person name="Lee R."/>
            <person name="Richard M.M."/>
            <person name="Miklas P.N."/>
            <person name="Osorno J.M."/>
            <person name="Rodrigues J."/>
            <person name="Thareau V."/>
            <person name="Urrea C.A."/>
            <person name="Wang M."/>
            <person name="Yu Y."/>
            <person name="Zhang M."/>
            <person name="Wing R.A."/>
            <person name="Cregan P.B."/>
            <person name="Rokhsar D.S."/>
            <person name="Jackson S.A."/>
        </authorList>
    </citation>
    <scope>NUCLEOTIDE SEQUENCE [LARGE SCALE GENOMIC DNA]</scope>
    <source>
        <strain evidence="2">cv. G19833</strain>
    </source>
</reference>
<evidence type="ECO:0000313" key="1">
    <source>
        <dbReference type="EMBL" id="ESW29600.1"/>
    </source>
</evidence>
<evidence type="ECO:0000313" key="2">
    <source>
        <dbReference type="Proteomes" id="UP000000226"/>
    </source>
</evidence>